<feature type="signal peptide" evidence="1">
    <location>
        <begin position="1"/>
        <end position="17"/>
    </location>
</feature>
<name>A0A9D4SGV0_DERFA</name>
<protein>
    <submittedName>
        <fullName evidence="2">Uncharacterized protein</fullName>
    </submittedName>
</protein>
<dbReference type="EMBL" id="SDOV01000005">
    <property type="protein sequence ID" value="KAH7640585.1"/>
    <property type="molecule type" value="Genomic_DNA"/>
</dbReference>
<keyword evidence="1" id="KW-0732">Signal</keyword>
<dbReference type="Proteomes" id="UP000828236">
    <property type="component" value="Unassembled WGS sequence"/>
</dbReference>
<evidence type="ECO:0000256" key="1">
    <source>
        <dbReference type="SAM" id="SignalP"/>
    </source>
</evidence>
<proteinExistence type="predicted"/>
<feature type="chain" id="PRO_5038570992" evidence="1">
    <location>
        <begin position="18"/>
        <end position="121"/>
    </location>
</feature>
<dbReference type="AlphaFoldDB" id="A0A9D4SGV0"/>
<sequence>MLMKILLIFSAISLIYSMDQNELMSAKKSKINESIVKDPEYRDKLNRKILLRRLLAQLNSNAETLIEKEKREDDIPPGFIGVRGRRFPFTLRDLRSLFHLVPNQKKDASSIYRDGFLGVRG</sequence>
<evidence type="ECO:0000313" key="2">
    <source>
        <dbReference type="EMBL" id="KAH7640585.1"/>
    </source>
</evidence>
<reference evidence="2" key="2">
    <citation type="journal article" date="2021" name="World Allergy Organ. J.">
        <title>Chromosome-level assembly of Dermatophagoides farinae genome and transcriptome reveals two novel allergens Der f 37 and Der f 39.</title>
        <authorList>
            <person name="Chen J."/>
            <person name="Cai Z."/>
            <person name="Fan D."/>
            <person name="Hu J."/>
            <person name="Hou Y."/>
            <person name="He Y."/>
            <person name="Zhang Z."/>
            <person name="Zhao Z."/>
            <person name="Gao P."/>
            <person name="Hu W."/>
            <person name="Sun J."/>
            <person name="Li J."/>
            <person name="Ji K."/>
        </authorList>
    </citation>
    <scope>NUCLEOTIDE SEQUENCE</scope>
    <source>
        <strain evidence="2">JKM2019</strain>
    </source>
</reference>
<gene>
    <name evidence="2" type="ORF">HUG17_8054</name>
</gene>
<reference evidence="2" key="1">
    <citation type="submission" date="2020-06" db="EMBL/GenBank/DDBJ databases">
        <authorList>
            <person name="Ji K."/>
            <person name="Li J."/>
        </authorList>
    </citation>
    <scope>NUCLEOTIDE SEQUENCE</scope>
    <source>
        <strain evidence="2">JKM2019</strain>
        <tissue evidence="2">Whole body</tissue>
    </source>
</reference>
<accession>A0A9D4SGV0</accession>
<organism evidence="2">
    <name type="scientific">Dermatophagoides farinae</name>
    <name type="common">American house dust mite</name>
    <dbReference type="NCBI Taxonomy" id="6954"/>
    <lineage>
        <taxon>Eukaryota</taxon>
        <taxon>Metazoa</taxon>
        <taxon>Ecdysozoa</taxon>
        <taxon>Arthropoda</taxon>
        <taxon>Chelicerata</taxon>
        <taxon>Arachnida</taxon>
        <taxon>Acari</taxon>
        <taxon>Acariformes</taxon>
        <taxon>Sarcoptiformes</taxon>
        <taxon>Astigmata</taxon>
        <taxon>Psoroptidia</taxon>
        <taxon>Analgoidea</taxon>
        <taxon>Pyroglyphidae</taxon>
        <taxon>Dermatophagoidinae</taxon>
        <taxon>Dermatophagoides</taxon>
    </lineage>
</organism>
<comment type="caution">
    <text evidence="2">The sequence shown here is derived from an EMBL/GenBank/DDBJ whole genome shotgun (WGS) entry which is preliminary data.</text>
</comment>